<name>A0ABP5JQL0_9ACTN</name>
<dbReference type="SMART" id="SM00345">
    <property type="entry name" value="HTH_GNTR"/>
    <property type="match status" value="1"/>
</dbReference>
<dbReference type="SUPFAM" id="SSF48008">
    <property type="entry name" value="GntR ligand-binding domain-like"/>
    <property type="match status" value="1"/>
</dbReference>
<dbReference type="PANTHER" id="PTHR43537">
    <property type="entry name" value="TRANSCRIPTIONAL REGULATOR, GNTR FAMILY"/>
    <property type="match status" value="1"/>
</dbReference>
<dbReference type="SUPFAM" id="SSF46785">
    <property type="entry name" value="Winged helix' DNA-binding domain"/>
    <property type="match status" value="1"/>
</dbReference>
<evidence type="ECO:0000256" key="2">
    <source>
        <dbReference type="ARBA" id="ARBA00023125"/>
    </source>
</evidence>
<proteinExistence type="predicted"/>
<keyword evidence="1" id="KW-0805">Transcription regulation</keyword>
<evidence type="ECO:0000259" key="4">
    <source>
        <dbReference type="PROSITE" id="PS50949"/>
    </source>
</evidence>
<organism evidence="5 6">
    <name type="scientific">Actinomadura napierensis</name>
    <dbReference type="NCBI Taxonomy" id="267854"/>
    <lineage>
        <taxon>Bacteria</taxon>
        <taxon>Bacillati</taxon>
        <taxon>Actinomycetota</taxon>
        <taxon>Actinomycetes</taxon>
        <taxon>Streptosporangiales</taxon>
        <taxon>Thermomonosporaceae</taxon>
        <taxon>Actinomadura</taxon>
    </lineage>
</organism>
<dbReference type="PANTHER" id="PTHR43537:SF20">
    <property type="entry name" value="HTH-TYPE TRANSCRIPTIONAL REPRESSOR GLAR"/>
    <property type="match status" value="1"/>
</dbReference>
<dbReference type="InterPro" id="IPR036388">
    <property type="entry name" value="WH-like_DNA-bd_sf"/>
</dbReference>
<evidence type="ECO:0000256" key="3">
    <source>
        <dbReference type="ARBA" id="ARBA00023163"/>
    </source>
</evidence>
<dbReference type="InterPro" id="IPR036390">
    <property type="entry name" value="WH_DNA-bd_sf"/>
</dbReference>
<dbReference type="Gene3D" id="1.10.10.10">
    <property type="entry name" value="Winged helix-like DNA-binding domain superfamily/Winged helix DNA-binding domain"/>
    <property type="match status" value="1"/>
</dbReference>
<dbReference type="InterPro" id="IPR011711">
    <property type="entry name" value="GntR_C"/>
</dbReference>
<accession>A0ABP5JQL0</accession>
<dbReference type="InterPro" id="IPR008920">
    <property type="entry name" value="TF_FadR/GntR_C"/>
</dbReference>
<gene>
    <name evidence="5" type="ORF">GCM10009727_05360</name>
</gene>
<reference evidence="6" key="1">
    <citation type="journal article" date="2019" name="Int. J. Syst. Evol. Microbiol.">
        <title>The Global Catalogue of Microorganisms (GCM) 10K type strain sequencing project: providing services to taxonomists for standard genome sequencing and annotation.</title>
        <authorList>
            <consortium name="The Broad Institute Genomics Platform"/>
            <consortium name="The Broad Institute Genome Sequencing Center for Infectious Disease"/>
            <person name="Wu L."/>
            <person name="Ma J."/>
        </authorList>
    </citation>
    <scope>NUCLEOTIDE SEQUENCE [LARGE SCALE GENOMIC DNA]</scope>
    <source>
        <strain evidence="6">JCM 13850</strain>
    </source>
</reference>
<evidence type="ECO:0000256" key="1">
    <source>
        <dbReference type="ARBA" id="ARBA00023015"/>
    </source>
</evidence>
<protein>
    <submittedName>
        <fullName evidence="5">FCD domain-containing protein</fullName>
    </submittedName>
</protein>
<keyword evidence="6" id="KW-1185">Reference proteome</keyword>
<sequence length="230" mass="25672">MIRPSKPRQTRTAEVYERIRADIFAARLKPGQRLKFPDLCATYETSVGVAREALVRLAADRLVSVQAHQGYTVAELSIEQLTDLTAARVELEPLTFRKAILEGDEHWESGIVATHHLLALREQASRSSKERDASWYAAHEDFHAALLAGCRSRRLREVTQMLRAEAELYRHWAAPLGADVKRDLAGEHRALADAALARDAELGPELLHRHIACTTEILARGISEGTEVQA</sequence>
<dbReference type="PROSITE" id="PS50949">
    <property type="entry name" value="HTH_GNTR"/>
    <property type="match status" value="1"/>
</dbReference>
<keyword evidence="2" id="KW-0238">DNA-binding</keyword>
<evidence type="ECO:0000313" key="6">
    <source>
        <dbReference type="Proteomes" id="UP001501020"/>
    </source>
</evidence>
<keyword evidence="3" id="KW-0804">Transcription</keyword>
<dbReference type="EMBL" id="BAAAMR010000002">
    <property type="protein sequence ID" value="GAA2120526.1"/>
    <property type="molecule type" value="Genomic_DNA"/>
</dbReference>
<dbReference type="Pfam" id="PF07729">
    <property type="entry name" value="FCD"/>
    <property type="match status" value="1"/>
</dbReference>
<dbReference type="Proteomes" id="UP001501020">
    <property type="component" value="Unassembled WGS sequence"/>
</dbReference>
<feature type="domain" description="HTH gntR-type" evidence="4">
    <location>
        <begin position="9"/>
        <end position="76"/>
    </location>
</feature>
<dbReference type="InterPro" id="IPR000524">
    <property type="entry name" value="Tscrpt_reg_HTH_GntR"/>
</dbReference>
<dbReference type="Gene3D" id="1.20.120.530">
    <property type="entry name" value="GntR ligand-binding domain-like"/>
    <property type="match status" value="1"/>
</dbReference>
<dbReference type="RefSeq" id="WP_344260960.1">
    <property type="nucleotide sequence ID" value="NZ_BAAAMR010000002.1"/>
</dbReference>
<dbReference type="Pfam" id="PF00392">
    <property type="entry name" value="GntR"/>
    <property type="match status" value="1"/>
</dbReference>
<comment type="caution">
    <text evidence="5">The sequence shown here is derived from an EMBL/GenBank/DDBJ whole genome shotgun (WGS) entry which is preliminary data.</text>
</comment>
<evidence type="ECO:0000313" key="5">
    <source>
        <dbReference type="EMBL" id="GAA2120526.1"/>
    </source>
</evidence>
<dbReference type="SMART" id="SM00895">
    <property type="entry name" value="FCD"/>
    <property type="match status" value="1"/>
</dbReference>